<dbReference type="RefSeq" id="WP_106500587.1">
    <property type="nucleotide sequence ID" value="NZ_PXVC01000063.1"/>
</dbReference>
<evidence type="ECO:0000256" key="2">
    <source>
        <dbReference type="SAM" id="Phobius"/>
    </source>
</evidence>
<dbReference type="AlphaFoldDB" id="A0A2P7ECI0"/>
<comment type="similarity">
    <text evidence="1">Belongs to the LytR/CpsA/Psr (LCP) family.</text>
</comment>
<gene>
    <name evidence="4" type="ORF">C7K08_10580</name>
</gene>
<dbReference type="Gene3D" id="3.40.630.190">
    <property type="entry name" value="LCP protein"/>
    <property type="match status" value="1"/>
</dbReference>
<evidence type="ECO:0000256" key="1">
    <source>
        <dbReference type="ARBA" id="ARBA00006068"/>
    </source>
</evidence>
<dbReference type="InterPro" id="IPR050922">
    <property type="entry name" value="LytR/CpsA/Psr_CW_biosynth"/>
</dbReference>
<comment type="caution">
    <text evidence="4">The sequence shown here is derived from an EMBL/GenBank/DDBJ whole genome shotgun (WGS) entry which is preliminary data.</text>
</comment>
<dbReference type="InterPro" id="IPR004474">
    <property type="entry name" value="LytR_CpsA_psr"/>
</dbReference>
<protein>
    <recommendedName>
        <fullName evidence="3">Cell envelope-related transcriptional attenuator domain-containing protein</fullName>
    </recommendedName>
</protein>
<dbReference type="PANTHER" id="PTHR33392:SF6">
    <property type="entry name" value="POLYISOPRENYL-TEICHOIC ACID--PEPTIDOGLYCAN TEICHOIC ACID TRANSFERASE TAGU"/>
    <property type="match status" value="1"/>
</dbReference>
<sequence>MNSNSRSGSKLSGMVPPKPPRFATARLLWRLGMVAIGIFLGSSLGGVLVPQKTAGPLEDLRPAISRLADPPGRPQTVLLLGLDGSQLKSQTPPAQVQLLLMARVHPGGGVEIIQIPTELSVLLPGQKQLQPISNLYGQGGVALVADVVAQLMANGGEPVPPDRYLLLSRGGLREVINRIGGLPFDIETPLRYQDKAGKLKIELDAGQQWLGGKELEQFLQFKGPDKGDGGRRQRQQQLLLPLADRLADAAVAPQLPALLSQMRAQLNTNLGHGELLSLLAAGLKDPDLIQLSRLPLSGDQAARRLDQIRAEPLLELWHQAQAPSANNPQVNVEGIEPISTNTAVERLQGAGLAAQASFLDAELMRPRTVILHGNGNNLKQAQAVRKALGLGELQRGPLSPGAGVQVLLGKDWQPSKP</sequence>
<keyword evidence="5" id="KW-1185">Reference proteome</keyword>
<dbReference type="Proteomes" id="UP000240206">
    <property type="component" value="Unassembled WGS sequence"/>
</dbReference>
<keyword evidence="2" id="KW-0472">Membrane</keyword>
<keyword evidence="2" id="KW-0812">Transmembrane</keyword>
<feature type="domain" description="Cell envelope-related transcriptional attenuator" evidence="3">
    <location>
        <begin position="108"/>
        <end position="246"/>
    </location>
</feature>
<reference evidence="5" key="1">
    <citation type="submission" date="2018-03" db="EMBL/GenBank/DDBJ databases">
        <title>Ecological and genomic features of two cosmopolitan and abundant freshwater picocyanobacteria.</title>
        <authorList>
            <person name="Cabello-Yeves P.J."/>
            <person name="Picazo A."/>
            <person name="Camacho A."/>
            <person name="Callieri C."/>
            <person name="Rosselli R."/>
            <person name="Roda-Garcia J."/>
            <person name="Coutinho F.H."/>
            <person name="Rodriguez-Valera F."/>
        </authorList>
    </citation>
    <scope>NUCLEOTIDE SEQUENCE [LARGE SCALE GENOMIC DNA]</scope>
    <source>
        <strain evidence="5">Tous</strain>
    </source>
</reference>
<dbReference type="Pfam" id="PF03816">
    <property type="entry name" value="LytR_cpsA_psr"/>
    <property type="match status" value="1"/>
</dbReference>
<name>A0A2P7ECI0_9SYNE</name>
<evidence type="ECO:0000313" key="4">
    <source>
        <dbReference type="EMBL" id="PSI00922.1"/>
    </source>
</evidence>
<dbReference type="PANTHER" id="PTHR33392">
    <property type="entry name" value="POLYISOPRENYL-TEICHOIC ACID--PEPTIDOGLYCAN TEICHOIC ACID TRANSFERASE TAGU"/>
    <property type="match status" value="1"/>
</dbReference>
<accession>A0A2P7ECI0</accession>
<evidence type="ECO:0000259" key="3">
    <source>
        <dbReference type="Pfam" id="PF03816"/>
    </source>
</evidence>
<keyword evidence="2" id="KW-1133">Transmembrane helix</keyword>
<feature type="transmembrane region" description="Helical" evidence="2">
    <location>
        <begin position="27"/>
        <end position="49"/>
    </location>
</feature>
<organism evidence="4 5">
    <name type="scientific">Synechococcus lacustris str. Tous</name>
    <dbReference type="NCBI Taxonomy" id="1910958"/>
    <lineage>
        <taxon>Bacteria</taxon>
        <taxon>Bacillati</taxon>
        <taxon>Cyanobacteriota</taxon>
        <taxon>Cyanophyceae</taxon>
        <taxon>Synechococcales</taxon>
        <taxon>Synechococcaceae</taxon>
        <taxon>Synechococcus</taxon>
    </lineage>
</organism>
<evidence type="ECO:0000313" key="5">
    <source>
        <dbReference type="Proteomes" id="UP000240206"/>
    </source>
</evidence>
<dbReference type="STRING" id="1910958.BTM30_02605"/>
<dbReference type="EMBL" id="PXVC01000063">
    <property type="protein sequence ID" value="PSI00922.1"/>
    <property type="molecule type" value="Genomic_DNA"/>
</dbReference>
<proteinExistence type="inferred from homology"/>